<feature type="binding site" evidence="13">
    <location>
        <position position="484"/>
    </location>
    <ligand>
        <name>GMP</name>
        <dbReference type="ChEBI" id="CHEBI:58115"/>
    </ligand>
</feature>
<evidence type="ECO:0000256" key="9">
    <source>
        <dbReference type="ARBA" id="ARBA00045316"/>
    </source>
</evidence>
<dbReference type="AlphaFoldDB" id="A0A7T9DKE7"/>
<feature type="binding site" evidence="14">
    <location>
        <position position="205"/>
    </location>
    <ligand>
        <name>Mn(2+)</name>
        <dbReference type="ChEBI" id="CHEBI:29035"/>
        <label>1</label>
    </ligand>
</feature>
<comment type="function">
    <text evidence="9">Essential for tRNA splicing and maturation. Acts by directly joining spliced tRNA halves to mature-sized tRNAs. Joins RNA with 2',3'-cyclic-phosphate or 3'-phosphate ends to RNA with 5'-hydroxy ends.</text>
</comment>
<dbReference type="GO" id="GO:0005525">
    <property type="term" value="F:GTP binding"/>
    <property type="evidence" value="ECO:0007669"/>
    <property type="project" value="UniProtKB-KW"/>
</dbReference>
<evidence type="ECO:0000256" key="1">
    <source>
        <dbReference type="ARBA" id="ARBA00008071"/>
    </source>
</evidence>
<feature type="binding site" evidence="13">
    <location>
        <begin position="204"/>
        <end position="208"/>
    </location>
    <ligand>
        <name>GMP</name>
        <dbReference type="ChEBI" id="CHEBI:58115"/>
    </ligand>
</feature>
<dbReference type="GO" id="GO:0006388">
    <property type="term" value="P:tRNA splicing, via endonucleolytic cleavage and ligation"/>
    <property type="evidence" value="ECO:0007669"/>
    <property type="project" value="UniProtKB-ARBA"/>
</dbReference>
<dbReference type="EC" id="6.5.1.-" evidence="15"/>
<dbReference type="PANTHER" id="PTHR11118">
    <property type="entry name" value="RNA-SPLICING LIGASE RTCB HOMOLOG"/>
    <property type="match status" value="1"/>
</dbReference>
<dbReference type="InterPro" id="IPR036025">
    <property type="entry name" value="RtcB-like_sf"/>
</dbReference>
<dbReference type="Proteomes" id="UP000596004">
    <property type="component" value="Chromosome"/>
</dbReference>
<evidence type="ECO:0000256" key="4">
    <source>
        <dbReference type="ARBA" id="ARBA00022723"/>
    </source>
</evidence>
<evidence type="ECO:0000256" key="3">
    <source>
        <dbReference type="ARBA" id="ARBA00022598"/>
    </source>
</evidence>
<reference evidence="16" key="1">
    <citation type="submission" date="2020-11" db="EMBL/GenBank/DDBJ databases">
        <title>Connecting structure to function with the recovery of over 1000 high-quality activated sludge metagenome-assembled genomes encoding full-length rRNA genes using long-read sequencing.</title>
        <authorList>
            <person name="Singleton C.M."/>
            <person name="Petriglieri F."/>
            <person name="Kristensen J.M."/>
            <person name="Kirkegaard R.H."/>
            <person name="Michaelsen T.Y."/>
            <person name="Andersen M.H."/>
            <person name="Karst S.M."/>
            <person name="Dueholm M.S."/>
            <person name="Nielsen P.H."/>
            <person name="Albertsen M."/>
        </authorList>
    </citation>
    <scope>NUCLEOTIDE SEQUENCE</scope>
    <source>
        <strain evidence="16">Fred_18-Q3-R57-64_BAT3C.431</strain>
    </source>
</reference>
<evidence type="ECO:0000256" key="12">
    <source>
        <dbReference type="PIRSR" id="PIRSR601233-1"/>
    </source>
</evidence>
<feature type="binding site" evidence="14">
    <location>
        <position position="239"/>
    </location>
    <ligand>
        <name>Mn(2+)</name>
        <dbReference type="ChEBI" id="CHEBI:29035"/>
        <label>2</label>
    </ligand>
</feature>
<dbReference type="SUPFAM" id="SSF103365">
    <property type="entry name" value="Hypothetical protein PH1602"/>
    <property type="match status" value="1"/>
</dbReference>
<dbReference type="FunFam" id="3.90.1860.10:FF:000001">
    <property type="entry name" value="tRNA-splicing ligase RtcB homolog"/>
    <property type="match status" value="1"/>
</dbReference>
<evidence type="ECO:0000313" key="16">
    <source>
        <dbReference type="EMBL" id="QQR92950.1"/>
    </source>
</evidence>
<dbReference type="GO" id="GO:0170057">
    <property type="term" value="F:RNA ligase (GTP) activity"/>
    <property type="evidence" value="ECO:0007669"/>
    <property type="project" value="UniProtKB-EC"/>
</dbReference>
<sequence>MPASTTHGFSLIAKNQWELPATGKMHVPVRAIASPSLLQRMDAKSIEQARNVAELPGIMRASYMMPDAHQGYGFCIGGVAGFDAKEGIISPGAIGFDINCGMRLIATNLTHADIKPHIKKLIDDIFIRVPSGVACKSKMPLKKNQIDEVLSHGAKWAIDEGMGWKEDLAFMEENGKMPHADPAAVSARAKGRGQNQIGTLGSGNHYLEIQTTTADQIFDAPTAKAFGVEKPKQVFIMVHCGSRGMGHQVATDYLEQFLEYDRANGIALKDKELAHAPFESEEGQAYFSAMQASANFAFANRQVITHSIRESFARILKENAEELGMRIVYDVTHNVAKREKNKIQGKTRTVIVHRKGATRAFGPGNEELPRAYRKTGQPVIVGGSMQTGSFVCAGTKTAEEQTFASTMHGAGRTISRHAAKQHHSFETIAKEMEAQGIYLRTASKQGIAEEAGAAYKDIFEVVQAAHDAGISKKVFALRPIGNIKG</sequence>
<comment type="cofactor">
    <cofactor evidence="14 15">
        <name>Mn(2+)</name>
        <dbReference type="ChEBI" id="CHEBI:29035"/>
    </cofactor>
    <text evidence="14 15">Binds 2 manganese ions per subunit.</text>
</comment>
<evidence type="ECO:0000256" key="11">
    <source>
        <dbReference type="ARBA" id="ARBA00049514"/>
    </source>
</evidence>
<feature type="binding site" evidence="14">
    <location>
        <position position="97"/>
    </location>
    <ligand>
        <name>Mn(2+)</name>
        <dbReference type="ChEBI" id="CHEBI:29035"/>
        <label>1</label>
    </ligand>
</feature>
<evidence type="ECO:0000256" key="14">
    <source>
        <dbReference type="PIRSR" id="PIRSR601233-3"/>
    </source>
</evidence>
<evidence type="ECO:0000256" key="10">
    <source>
        <dbReference type="ARBA" id="ARBA00047746"/>
    </source>
</evidence>
<dbReference type="GO" id="GO:0003972">
    <property type="term" value="F:RNA ligase (ATP) activity"/>
    <property type="evidence" value="ECO:0007669"/>
    <property type="project" value="TreeGrafter"/>
</dbReference>
<keyword evidence="7 14" id="KW-0464">Manganese</keyword>
<proteinExistence type="inferred from homology"/>
<feature type="active site" description="GMP-histidine intermediate" evidence="12">
    <location>
        <position position="408"/>
    </location>
</feature>
<comment type="catalytic activity">
    <reaction evidence="10">
        <text>a 3'-end 3'-phospho-ribonucleotide-RNA + a 5'-end dephospho-ribonucleoside-RNA + GTP = a ribonucleotidyl-ribonucleotide-RNA + GMP + diphosphate</text>
        <dbReference type="Rhea" id="RHEA:68076"/>
        <dbReference type="Rhea" id="RHEA-COMP:10463"/>
        <dbReference type="Rhea" id="RHEA-COMP:13936"/>
        <dbReference type="Rhea" id="RHEA-COMP:17355"/>
        <dbReference type="ChEBI" id="CHEBI:33019"/>
        <dbReference type="ChEBI" id="CHEBI:37565"/>
        <dbReference type="ChEBI" id="CHEBI:58115"/>
        <dbReference type="ChEBI" id="CHEBI:83062"/>
        <dbReference type="ChEBI" id="CHEBI:138284"/>
        <dbReference type="ChEBI" id="CHEBI:173118"/>
        <dbReference type="EC" id="6.5.1.8"/>
    </reaction>
</comment>
<keyword evidence="5 13" id="KW-0547">Nucleotide-binding</keyword>
<comment type="similarity">
    <text evidence="1 15">Belongs to the RtcB family.</text>
</comment>
<dbReference type="PANTHER" id="PTHR11118:SF1">
    <property type="entry name" value="RNA-SPLICING LIGASE RTCB HOMOLOG"/>
    <property type="match status" value="1"/>
</dbReference>
<evidence type="ECO:0000256" key="5">
    <source>
        <dbReference type="ARBA" id="ARBA00022741"/>
    </source>
</evidence>
<evidence type="ECO:0000256" key="7">
    <source>
        <dbReference type="ARBA" id="ARBA00023211"/>
    </source>
</evidence>
<evidence type="ECO:0000256" key="13">
    <source>
        <dbReference type="PIRSR" id="PIRSR601233-2"/>
    </source>
</evidence>
<feature type="binding site" evidence="14">
    <location>
        <position position="333"/>
    </location>
    <ligand>
        <name>Mn(2+)</name>
        <dbReference type="ChEBI" id="CHEBI:29035"/>
        <label>2</label>
    </ligand>
</feature>
<feature type="binding site" evidence="13">
    <location>
        <position position="389"/>
    </location>
    <ligand>
        <name>GMP</name>
        <dbReference type="ChEBI" id="CHEBI:58115"/>
    </ligand>
</feature>
<feature type="binding site" evidence="13">
    <location>
        <begin position="382"/>
        <end position="385"/>
    </location>
    <ligand>
        <name>GMP</name>
        <dbReference type="ChEBI" id="CHEBI:58115"/>
    </ligand>
</feature>
<evidence type="ECO:0000256" key="6">
    <source>
        <dbReference type="ARBA" id="ARBA00023134"/>
    </source>
</evidence>
<comment type="catalytic activity">
    <reaction evidence="11">
        <text>a 3'-end 2',3'-cyclophospho-ribonucleotide-RNA + a 5'-end dephospho-ribonucleoside-RNA + GTP + H2O = a ribonucleotidyl-ribonucleotide-RNA + GMP + diphosphate + H(+)</text>
        <dbReference type="Rhea" id="RHEA:68080"/>
        <dbReference type="Rhea" id="RHEA-COMP:10464"/>
        <dbReference type="Rhea" id="RHEA-COMP:13936"/>
        <dbReference type="Rhea" id="RHEA-COMP:17355"/>
        <dbReference type="ChEBI" id="CHEBI:15377"/>
        <dbReference type="ChEBI" id="CHEBI:15378"/>
        <dbReference type="ChEBI" id="CHEBI:33019"/>
        <dbReference type="ChEBI" id="CHEBI:37565"/>
        <dbReference type="ChEBI" id="CHEBI:58115"/>
        <dbReference type="ChEBI" id="CHEBI:83064"/>
        <dbReference type="ChEBI" id="CHEBI:138284"/>
        <dbReference type="ChEBI" id="CHEBI:173118"/>
        <dbReference type="EC" id="6.5.1.8"/>
    </reaction>
</comment>
<name>A0A7T9DKE7_9ARCH</name>
<dbReference type="InterPro" id="IPR001233">
    <property type="entry name" value="RtcB"/>
</dbReference>
<accession>A0A7T9DKE7</accession>
<evidence type="ECO:0000256" key="2">
    <source>
        <dbReference type="ARBA" id="ARBA00011245"/>
    </source>
</evidence>
<dbReference type="Gene3D" id="3.90.1860.10">
    <property type="entry name" value="tRNA-splicing ligase RtcB"/>
    <property type="match status" value="1"/>
</dbReference>
<gene>
    <name evidence="15" type="primary">rtcB</name>
    <name evidence="16" type="ORF">IPJ89_01750</name>
</gene>
<evidence type="ECO:0000256" key="8">
    <source>
        <dbReference type="ARBA" id="ARBA00033766"/>
    </source>
</evidence>
<protein>
    <recommendedName>
        <fullName evidence="8 15">tRNA-splicing ligase RtcB</fullName>
        <ecNumber evidence="15">6.5.1.-</ecNumber>
    </recommendedName>
</protein>
<comment type="subunit">
    <text evidence="2 15">Monomer.</text>
</comment>
<keyword evidence="3 15" id="KW-0436">Ligase</keyword>
<keyword evidence="4 14" id="KW-0479">Metal-binding</keyword>
<evidence type="ECO:0000256" key="15">
    <source>
        <dbReference type="RuleBase" id="RU371113"/>
    </source>
</evidence>
<keyword evidence="6 13" id="KW-0342">GTP-binding</keyword>
<dbReference type="GO" id="GO:0046872">
    <property type="term" value="F:metal ion binding"/>
    <property type="evidence" value="ECO:0007669"/>
    <property type="project" value="UniProtKB-UniRule"/>
</dbReference>
<organism evidence="16">
    <name type="scientific">Candidatus Iainarchaeum sp</name>
    <dbReference type="NCBI Taxonomy" id="3101447"/>
    <lineage>
        <taxon>Archaea</taxon>
        <taxon>Candidatus Iainarchaeota</taxon>
        <taxon>Candidatus Iainarchaeia</taxon>
        <taxon>Candidatus Iainarchaeales</taxon>
        <taxon>Candidatus Iainarchaeaceae</taxon>
        <taxon>Candidatus Iainarchaeum</taxon>
    </lineage>
</organism>
<feature type="binding site" evidence="13">
    <location>
        <begin position="408"/>
        <end position="411"/>
    </location>
    <ligand>
        <name>GMP</name>
        <dbReference type="ChEBI" id="CHEBI:58115"/>
    </ligand>
</feature>
<dbReference type="EMBL" id="CP064981">
    <property type="protein sequence ID" value="QQR92950.1"/>
    <property type="molecule type" value="Genomic_DNA"/>
</dbReference>
<dbReference type="Pfam" id="PF01139">
    <property type="entry name" value="RtcB"/>
    <property type="match status" value="1"/>
</dbReference>
<feature type="binding site" evidence="13">
    <location>
        <begin position="333"/>
        <end position="334"/>
    </location>
    <ligand>
        <name>GMP</name>
        <dbReference type="ChEBI" id="CHEBI:58115"/>
    </ligand>
</feature>